<dbReference type="Pfam" id="PF00102">
    <property type="entry name" value="Y_phosphatase"/>
    <property type="match status" value="1"/>
</dbReference>
<dbReference type="Proteomes" id="UP000759131">
    <property type="component" value="Unassembled WGS sequence"/>
</dbReference>
<dbReference type="InterPro" id="IPR050348">
    <property type="entry name" value="Protein-Tyr_Phosphatase"/>
</dbReference>
<reference evidence="6" key="1">
    <citation type="submission" date="2020-11" db="EMBL/GenBank/DDBJ databases">
        <authorList>
            <person name="Tran Van P."/>
        </authorList>
    </citation>
    <scope>NUCLEOTIDE SEQUENCE</scope>
</reference>
<evidence type="ECO:0000256" key="4">
    <source>
        <dbReference type="ARBA" id="ARBA00022912"/>
    </source>
</evidence>
<keyword evidence="3" id="KW-0378">Hydrolase</keyword>
<dbReference type="PRINTS" id="PR00700">
    <property type="entry name" value="PRTYPHPHTASE"/>
</dbReference>
<dbReference type="SUPFAM" id="SSF52799">
    <property type="entry name" value="(Phosphotyrosine protein) phosphatases II"/>
    <property type="match status" value="1"/>
</dbReference>
<dbReference type="PROSITE" id="PS50055">
    <property type="entry name" value="TYR_PHOSPHATASE_PTP"/>
    <property type="match status" value="1"/>
</dbReference>
<keyword evidence="7" id="KW-1185">Reference proteome</keyword>
<dbReference type="GO" id="GO:0004725">
    <property type="term" value="F:protein tyrosine phosphatase activity"/>
    <property type="evidence" value="ECO:0007669"/>
    <property type="project" value="UniProtKB-EC"/>
</dbReference>
<dbReference type="InterPro" id="IPR029021">
    <property type="entry name" value="Prot-tyrosine_phosphatase-like"/>
</dbReference>
<protein>
    <recommendedName>
        <fullName evidence="2">protein-tyrosine-phosphatase</fullName>
        <ecNumber evidence="2">3.1.3.48</ecNumber>
    </recommendedName>
</protein>
<dbReference type="AlphaFoldDB" id="A0A7R9LS30"/>
<evidence type="ECO:0000313" key="7">
    <source>
        <dbReference type="Proteomes" id="UP000759131"/>
    </source>
</evidence>
<dbReference type="EMBL" id="CAJPIZ010034116">
    <property type="protein sequence ID" value="CAG2120557.1"/>
    <property type="molecule type" value="Genomic_DNA"/>
</dbReference>
<comment type="similarity">
    <text evidence="1">Belongs to the protein-tyrosine phosphatase family.</text>
</comment>
<feature type="non-terminal residue" evidence="6">
    <location>
        <position position="150"/>
    </location>
</feature>
<feature type="domain" description="Tyrosine-protein phosphatase" evidence="5">
    <location>
        <begin position="7"/>
        <end position="150"/>
    </location>
</feature>
<evidence type="ECO:0000256" key="1">
    <source>
        <dbReference type="ARBA" id="ARBA00009580"/>
    </source>
</evidence>
<dbReference type="Gene3D" id="3.90.190.10">
    <property type="entry name" value="Protein tyrosine phosphatase superfamily"/>
    <property type="match status" value="1"/>
</dbReference>
<dbReference type="InterPro" id="IPR000242">
    <property type="entry name" value="PTP_cat"/>
</dbReference>
<dbReference type="OrthoDB" id="6108687at2759"/>
<dbReference type="PANTHER" id="PTHR19134">
    <property type="entry name" value="RECEPTOR-TYPE TYROSINE-PROTEIN PHOSPHATASE"/>
    <property type="match status" value="1"/>
</dbReference>
<dbReference type="EC" id="3.1.3.48" evidence="2"/>
<sequence length="150" mass="17608">MIENGILKQEFLSVFRGQLMKWDYGKQVHHKPKNRYGNLLPYDHSRVVLDTQDNDMNTDYINANFVDGYKCPNRYVATQGPLPNTINDMWRMIWQLDCHQIVMLTSLDEGGKNKCDKYWTEQTSIYGTIKVSLTKTEIFADYIIRSFIAE</sequence>
<dbReference type="SMART" id="SM00194">
    <property type="entry name" value="PTPc"/>
    <property type="match status" value="1"/>
</dbReference>
<dbReference type="GO" id="GO:0008045">
    <property type="term" value="P:motor neuron axon guidance"/>
    <property type="evidence" value="ECO:0007669"/>
    <property type="project" value="TreeGrafter"/>
</dbReference>
<evidence type="ECO:0000256" key="2">
    <source>
        <dbReference type="ARBA" id="ARBA00013064"/>
    </source>
</evidence>
<name>A0A7R9LS30_9ACAR</name>
<dbReference type="PANTHER" id="PTHR19134:SF562">
    <property type="entry name" value="PROTEIN-TYROSINE-PHOSPHATASE"/>
    <property type="match status" value="1"/>
</dbReference>
<gene>
    <name evidence="6" type="ORF">OSB1V03_LOCUS20504</name>
</gene>
<evidence type="ECO:0000313" key="6">
    <source>
        <dbReference type="EMBL" id="CAD7645425.1"/>
    </source>
</evidence>
<evidence type="ECO:0000256" key="3">
    <source>
        <dbReference type="ARBA" id="ARBA00022801"/>
    </source>
</evidence>
<evidence type="ECO:0000259" key="5">
    <source>
        <dbReference type="PROSITE" id="PS50055"/>
    </source>
</evidence>
<accession>A0A7R9LS30</accession>
<dbReference type="EMBL" id="OC888691">
    <property type="protein sequence ID" value="CAD7645425.1"/>
    <property type="molecule type" value="Genomic_DNA"/>
</dbReference>
<proteinExistence type="inferred from homology"/>
<keyword evidence="4" id="KW-0904">Protein phosphatase</keyword>
<organism evidence="6">
    <name type="scientific">Medioppia subpectinata</name>
    <dbReference type="NCBI Taxonomy" id="1979941"/>
    <lineage>
        <taxon>Eukaryota</taxon>
        <taxon>Metazoa</taxon>
        <taxon>Ecdysozoa</taxon>
        <taxon>Arthropoda</taxon>
        <taxon>Chelicerata</taxon>
        <taxon>Arachnida</taxon>
        <taxon>Acari</taxon>
        <taxon>Acariformes</taxon>
        <taxon>Sarcoptiformes</taxon>
        <taxon>Oribatida</taxon>
        <taxon>Brachypylina</taxon>
        <taxon>Oppioidea</taxon>
        <taxon>Oppiidae</taxon>
        <taxon>Medioppia</taxon>
    </lineage>
</organism>